<evidence type="ECO:0000313" key="3">
    <source>
        <dbReference type="EMBL" id="GKU97539.1"/>
    </source>
</evidence>
<feature type="transmembrane region" description="Helical" evidence="2">
    <location>
        <begin position="125"/>
        <end position="146"/>
    </location>
</feature>
<evidence type="ECO:0000256" key="1">
    <source>
        <dbReference type="SAM" id="MobiDB-lite"/>
    </source>
</evidence>
<keyword evidence="2" id="KW-0472">Membrane</keyword>
<name>A0AAV5IK76_9ROSI</name>
<organism evidence="3 4">
    <name type="scientific">Rubroshorea leprosula</name>
    <dbReference type="NCBI Taxonomy" id="152421"/>
    <lineage>
        <taxon>Eukaryota</taxon>
        <taxon>Viridiplantae</taxon>
        <taxon>Streptophyta</taxon>
        <taxon>Embryophyta</taxon>
        <taxon>Tracheophyta</taxon>
        <taxon>Spermatophyta</taxon>
        <taxon>Magnoliopsida</taxon>
        <taxon>eudicotyledons</taxon>
        <taxon>Gunneridae</taxon>
        <taxon>Pentapetalae</taxon>
        <taxon>rosids</taxon>
        <taxon>malvids</taxon>
        <taxon>Malvales</taxon>
        <taxon>Dipterocarpaceae</taxon>
        <taxon>Rubroshorea</taxon>
    </lineage>
</organism>
<accession>A0AAV5IK76</accession>
<proteinExistence type="predicted"/>
<sequence>MASGKACRDLMGLLLGVNLVVYLVVLGLASWSLDKYIDGEQNHPYLGGNPSTSFMLLFALMAGVVGICSVFVGIMHLRAWRSDSLAGASPLALISWAITALAFGFVCKKIILGGHRGKPLRILEAFIVISLLSQLLYLGVSHAGMFDSGSGPGYRNSHNSGGIAMGHETHKSDDITETIS</sequence>
<dbReference type="EMBL" id="BPVZ01000011">
    <property type="protein sequence ID" value="GKU97539.1"/>
    <property type="molecule type" value="Genomic_DNA"/>
</dbReference>
<keyword evidence="4" id="KW-1185">Reference proteome</keyword>
<dbReference type="PANTHER" id="PTHR33294:SF8">
    <property type="entry name" value="OS02G0731500 PROTEIN"/>
    <property type="match status" value="1"/>
</dbReference>
<dbReference type="InterPro" id="IPR008390">
    <property type="entry name" value="AWPM-19"/>
</dbReference>
<gene>
    <name evidence="3" type="ORF">SLEP1_g10680</name>
</gene>
<reference evidence="3 4" key="1">
    <citation type="journal article" date="2021" name="Commun. Biol.">
        <title>The genome of Shorea leprosula (Dipterocarpaceae) highlights the ecological relevance of drought in aseasonal tropical rainforests.</title>
        <authorList>
            <person name="Ng K.K.S."/>
            <person name="Kobayashi M.J."/>
            <person name="Fawcett J.A."/>
            <person name="Hatakeyama M."/>
            <person name="Paape T."/>
            <person name="Ng C.H."/>
            <person name="Ang C.C."/>
            <person name="Tnah L.H."/>
            <person name="Lee C.T."/>
            <person name="Nishiyama T."/>
            <person name="Sese J."/>
            <person name="O'Brien M.J."/>
            <person name="Copetti D."/>
            <person name="Mohd Noor M.I."/>
            <person name="Ong R.C."/>
            <person name="Putra M."/>
            <person name="Sireger I.Z."/>
            <person name="Indrioko S."/>
            <person name="Kosugi Y."/>
            <person name="Izuno A."/>
            <person name="Isagi Y."/>
            <person name="Lee S.L."/>
            <person name="Shimizu K.K."/>
        </authorList>
    </citation>
    <scope>NUCLEOTIDE SEQUENCE [LARGE SCALE GENOMIC DNA]</scope>
    <source>
        <strain evidence="3">214</strain>
    </source>
</reference>
<feature type="transmembrane region" description="Helical" evidence="2">
    <location>
        <begin position="53"/>
        <end position="73"/>
    </location>
</feature>
<keyword evidence="2" id="KW-1133">Transmembrane helix</keyword>
<dbReference type="AlphaFoldDB" id="A0AAV5IK76"/>
<feature type="transmembrane region" description="Helical" evidence="2">
    <location>
        <begin position="12"/>
        <end position="33"/>
    </location>
</feature>
<comment type="caution">
    <text evidence="3">The sequence shown here is derived from an EMBL/GenBank/DDBJ whole genome shotgun (WGS) entry which is preliminary data.</text>
</comment>
<evidence type="ECO:0000313" key="4">
    <source>
        <dbReference type="Proteomes" id="UP001054252"/>
    </source>
</evidence>
<protein>
    <submittedName>
        <fullName evidence="3">Uncharacterized protein</fullName>
    </submittedName>
</protein>
<dbReference type="Pfam" id="PF05512">
    <property type="entry name" value="AWPM-19"/>
    <property type="match status" value="1"/>
</dbReference>
<dbReference type="Proteomes" id="UP001054252">
    <property type="component" value="Unassembled WGS sequence"/>
</dbReference>
<feature type="region of interest" description="Disordered" evidence="1">
    <location>
        <begin position="161"/>
        <end position="180"/>
    </location>
</feature>
<evidence type="ECO:0000256" key="2">
    <source>
        <dbReference type="SAM" id="Phobius"/>
    </source>
</evidence>
<feature type="transmembrane region" description="Helical" evidence="2">
    <location>
        <begin position="85"/>
        <end position="105"/>
    </location>
</feature>
<dbReference type="PANTHER" id="PTHR33294">
    <property type="entry name" value="AWPM-19-LIKE FAMILY PROTEIN"/>
    <property type="match status" value="1"/>
</dbReference>
<keyword evidence="2" id="KW-0812">Transmembrane</keyword>